<dbReference type="RefSeq" id="XP_012648897.1">
    <property type="nucleotide sequence ID" value="XM_012793443.1"/>
</dbReference>
<proteinExistence type="inferred from homology"/>
<dbReference type="GeneID" id="24424922"/>
<evidence type="ECO:0000256" key="3">
    <source>
        <dbReference type="ARBA" id="ARBA00023157"/>
    </source>
</evidence>
<dbReference type="InterPro" id="IPR051383">
    <property type="entry name" value="COX19"/>
</dbReference>
<dbReference type="EMBL" id="LN871598">
    <property type="protein sequence ID" value="CTQ40886.1"/>
    <property type="molecule type" value="Genomic_DNA"/>
</dbReference>
<evidence type="ECO:0000256" key="2">
    <source>
        <dbReference type="ARBA" id="ARBA00022490"/>
    </source>
</evidence>
<dbReference type="GO" id="GO:0005758">
    <property type="term" value="C:mitochondrial intermembrane space"/>
    <property type="evidence" value="ECO:0007669"/>
    <property type="project" value="TreeGrafter"/>
</dbReference>
<dbReference type="OrthoDB" id="268594at2759"/>
<organism evidence="5 6">
    <name type="scientific">Babesia microti (strain RI)</name>
    <dbReference type="NCBI Taxonomy" id="1133968"/>
    <lineage>
        <taxon>Eukaryota</taxon>
        <taxon>Sar</taxon>
        <taxon>Alveolata</taxon>
        <taxon>Apicomplexa</taxon>
        <taxon>Aconoidasida</taxon>
        <taxon>Piroplasmida</taxon>
        <taxon>Babesiidae</taxon>
        <taxon>Babesia</taxon>
    </lineage>
</organism>
<keyword evidence="2" id="KW-0963">Cytoplasm</keyword>
<protein>
    <submittedName>
        <fullName evidence="5">Cytochrome c oxidase assembly protein COX19</fullName>
    </submittedName>
</protein>
<comment type="subcellular location">
    <subcellularLocation>
        <location evidence="1">Cytoplasm</location>
    </subcellularLocation>
</comment>
<dbReference type="GO" id="GO:0033617">
    <property type="term" value="P:mitochondrial respiratory chain complex IV assembly"/>
    <property type="evidence" value="ECO:0007669"/>
    <property type="project" value="TreeGrafter"/>
</dbReference>
<evidence type="ECO:0000313" key="5">
    <source>
        <dbReference type="EMBL" id="CTQ40886.1"/>
    </source>
</evidence>
<reference evidence="5 6" key="3">
    <citation type="journal article" date="2016" name="Sci. Rep.">
        <title>Genome-wide diversity and gene expression profiling of Babesia microti isolates identify polymorphic genes that mediate host-pathogen interactions.</title>
        <authorList>
            <person name="Silva J.C."/>
            <person name="Cornillot E."/>
            <person name="McCracken C."/>
            <person name="Usmani-Brown S."/>
            <person name="Dwivedi A."/>
            <person name="Ifeonu O.O."/>
            <person name="Crabtree J."/>
            <person name="Gotia H.T."/>
            <person name="Virji A.Z."/>
            <person name="Reynes C."/>
            <person name="Colinge J."/>
            <person name="Kumar V."/>
            <person name="Lawres L."/>
            <person name="Pazzi J.E."/>
            <person name="Pablo J.V."/>
            <person name="Hung C."/>
            <person name="Brancato J."/>
            <person name="Kumari P."/>
            <person name="Orvis J."/>
            <person name="Tretina K."/>
            <person name="Chibucos M."/>
            <person name="Ott S."/>
            <person name="Sadzewicz L."/>
            <person name="Sengamalay N."/>
            <person name="Shetty A.C."/>
            <person name="Su Q."/>
            <person name="Tallon L."/>
            <person name="Fraser C.M."/>
            <person name="Frutos R."/>
            <person name="Molina D.M."/>
            <person name="Krause P.J."/>
            <person name="Ben Mamoun C."/>
        </authorList>
    </citation>
    <scope>NUCLEOTIDE SEQUENCE [LARGE SCALE GENOMIC DNA]</scope>
    <source>
        <strain evidence="5 6">RI</strain>
    </source>
</reference>
<dbReference type="VEuPathDB" id="PiroplasmaDB:BMR1_03g01435"/>
<dbReference type="PANTHER" id="PTHR21107">
    <property type="entry name" value="CYTOCHROME C OXIDASE ASSEMBLY PROTEIN COX19"/>
    <property type="match status" value="1"/>
</dbReference>
<evidence type="ECO:0000313" key="6">
    <source>
        <dbReference type="Proteomes" id="UP000002899"/>
    </source>
</evidence>
<sequence length="132" mass="15480">MLKRQVVKPPDRGSFPLDHFRECTNEHITYLRCLEANKKNAGSCRIESGKYLVCRMKHNLLAEEPLEELGYRPDEISKIMDPNYKYNHNPMVTVDEKNGFKEDNGYLAGVELIDNYSKARSWLYKTIFKFKS</sequence>
<reference evidence="5 6" key="2">
    <citation type="journal article" date="2013" name="PLoS ONE">
        <title>Whole genome mapping and re-organization of the nuclear and mitochondrial genomes of Babesia microti isolates.</title>
        <authorList>
            <person name="Cornillot E."/>
            <person name="Dassouli A."/>
            <person name="Garg A."/>
            <person name="Pachikara N."/>
            <person name="Randazzo S."/>
            <person name="Depoix D."/>
            <person name="Carcy B."/>
            <person name="Delbecq S."/>
            <person name="Frutos R."/>
            <person name="Silva J.C."/>
            <person name="Sutton R."/>
            <person name="Krause P.J."/>
            <person name="Mamoun C.B."/>
        </authorList>
    </citation>
    <scope>NUCLEOTIDE SEQUENCE [LARGE SCALE GENOMIC DNA]</scope>
    <source>
        <strain evidence="5 6">RI</strain>
    </source>
</reference>
<evidence type="ECO:0000256" key="1">
    <source>
        <dbReference type="ARBA" id="ARBA00004496"/>
    </source>
</evidence>
<keyword evidence="6" id="KW-1185">Reference proteome</keyword>
<dbReference type="PANTHER" id="PTHR21107:SF2">
    <property type="entry name" value="CYTOCHROME C OXIDASE ASSEMBLY PROTEIN COX19"/>
    <property type="match status" value="1"/>
</dbReference>
<name>A0A0K3ATI8_BABMR</name>
<accession>A0A0K3ATI8</accession>
<keyword evidence="3" id="KW-1015">Disulfide bond</keyword>
<reference evidence="5 6" key="1">
    <citation type="journal article" date="2012" name="Nucleic Acids Res.">
        <title>Sequencing of the smallest Apicomplexan genome from the human pathogen Babesia microti.</title>
        <authorList>
            <person name="Cornillot E."/>
            <person name="Hadj-Kaddour K."/>
            <person name="Dassouli A."/>
            <person name="Noel B."/>
            <person name="Ranwez V."/>
            <person name="Vacherie B."/>
            <person name="Augagneur Y."/>
            <person name="Bres V."/>
            <person name="Duclos A."/>
            <person name="Randazzo S."/>
            <person name="Carcy B."/>
            <person name="Debierre-Grockiego F."/>
            <person name="Delbecq S."/>
            <person name="Moubri-Menage K."/>
            <person name="Shams-Eldin H."/>
            <person name="Usmani-Brown S."/>
            <person name="Bringaud F."/>
            <person name="Wincker P."/>
            <person name="Vivares C.P."/>
            <person name="Schwarz R.T."/>
            <person name="Schetters T.P."/>
            <person name="Krause P.J."/>
            <person name="Gorenflot A."/>
            <person name="Berry V."/>
            <person name="Barbe V."/>
            <person name="Ben Mamoun C."/>
        </authorList>
    </citation>
    <scope>NUCLEOTIDE SEQUENCE [LARGE SCALE GENOMIC DNA]</scope>
    <source>
        <strain evidence="5 6">RI</strain>
    </source>
</reference>
<evidence type="ECO:0000256" key="4">
    <source>
        <dbReference type="ARBA" id="ARBA00038223"/>
    </source>
</evidence>
<dbReference type="AlphaFoldDB" id="A0A0K3ATI8"/>
<dbReference type="KEGG" id="bmic:BMR1_03g01435"/>
<dbReference type="OMA" id="MKCRIEN"/>
<comment type="similarity">
    <text evidence="4">Belongs to the COX19 family.</text>
</comment>
<gene>
    <name evidence="5" type="ORF">BMR1_03g01435</name>
</gene>
<dbReference type="Proteomes" id="UP000002899">
    <property type="component" value="Chromosome III"/>
</dbReference>